<dbReference type="PANTHER" id="PTHR44858:SF1">
    <property type="entry name" value="UDP-N-ACETYLGLUCOSAMINE--PEPTIDE N-ACETYLGLUCOSAMINYLTRANSFERASE SPINDLY-RELATED"/>
    <property type="match status" value="1"/>
</dbReference>
<evidence type="ECO:0000256" key="1">
    <source>
        <dbReference type="ARBA" id="ARBA00022737"/>
    </source>
</evidence>
<dbReference type="GeneID" id="76197472"/>
<name>A0A0K2Y9W6_HELHE</name>
<dbReference type="AlphaFoldDB" id="A0A0K2Y9W6"/>
<keyword evidence="1" id="KW-0677">Repeat</keyword>
<evidence type="ECO:0000256" key="2">
    <source>
        <dbReference type="ARBA" id="ARBA00022803"/>
    </source>
</evidence>
<dbReference type="InterPro" id="IPR011990">
    <property type="entry name" value="TPR-like_helical_dom_sf"/>
</dbReference>
<dbReference type="InterPro" id="IPR019734">
    <property type="entry name" value="TPR_rpt"/>
</dbReference>
<gene>
    <name evidence="3" type="ORF">HHE01_07730</name>
</gene>
<dbReference type="PANTHER" id="PTHR44858">
    <property type="entry name" value="TETRATRICOPEPTIDE REPEAT PROTEIN 6"/>
    <property type="match status" value="1"/>
</dbReference>
<reference evidence="4" key="1">
    <citation type="submission" date="2014-12" db="EMBL/GenBank/DDBJ databases">
        <authorList>
            <person name="Smet A."/>
        </authorList>
    </citation>
    <scope>NUCLEOTIDE SEQUENCE [LARGE SCALE GENOMIC DNA]</scope>
</reference>
<proteinExistence type="predicted"/>
<protein>
    <submittedName>
        <fullName evidence="3">Membrane protein</fullName>
    </submittedName>
</protein>
<keyword evidence="4" id="KW-1185">Reference proteome</keyword>
<dbReference type="PROSITE" id="PS50005">
    <property type="entry name" value="TPR"/>
    <property type="match status" value="3"/>
</dbReference>
<dbReference type="Gene3D" id="1.25.40.10">
    <property type="entry name" value="Tetratricopeptide repeat domain"/>
    <property type="match status" value="4"/>
</dbReference>
<sequence>MVDENPRNQRGNPQPDLEEAELQNEKPSLRDRAVSLGNKAKNFFSKENLPFKSANPKEFLSNLRNRPRLYFSVLGGTGVVVLIALVGLATSFIAHEDRYEEKLSQSTKQQLTKLVEAEKGDGSIFDNLPTLRDNSNSHVHLSNEKQINTLIQKADILYSQGQTDEALQIFGDIAHTSSSIANHNLGVIRMRKHDYTGALQAFENAISANNNMSVNAIDAMVASFYLNNFDLYTRYLKVAEEHVQDLAKQPIYSYVYGLTLYYGGHYFETLSALTNPNSNLFNMDRQRLAAKMYLLFGDTTNALKNLNAIATPKDDKALGLLYAREGDYKRAIDHLQTYNGRYPGDKDVLVALEIIALKMGDFSGVSEILGSLLRGINKNKHQEKILTDTYPIEPVLNGNFFDVNTIRKDFWTTNFRDGLGLPIYRVLFYYAPYKLVDVKGALGSIQEGVFLVNSEGTQDLMGALDLLERSKKSSFANQHMIAGLKHLSASHLRLALKEFKRALEANPNSSVTHYDTGLVYAQLENFHKASFHFNKAYRLNNKNVLAGIFAVMAMYLDYRDPSALLKQLSSDFHSLHFKDPNERAFLNSFISYINGASNDDLGWLQEAKKPLSIYYALGVAYASRARDKQGLVDNFTALKKMHPHNMLTNVLYEMMLKYRADIRQMLGAYAFLTNKKTDFEELLHGPILARKMYIYMGFITGLLEHEEEQINMRLSSTQDKEMSIDLLRMLALIHIFQKQYEKSVGIYNALIDQMGDHEMEVYELASLSYIALKRFDDAALLLEIGKTMDSGNYDVRYGLGLLYQQAGNLEASLNNFSAIKTHNFHSTYFDFKLKEPTDSQDLR</sequence>
<dbReference type="Pfam" id="PF13181">
    <property type="entry name" value="TPR_8"/>
    <property type="match status" value="1"/>
</dbReference>
<dbReference type="InterPro" id="IPR050498">
    <property type="entry name" value="Ycf3"/>
</dbReference>
<dbReference type="SUPFAM" id="SSF48452">
    <property type="entry name" value="TPR-like"/>
    <property type="match status" value="3"/>
</dbReference>
<evidence type="ECO:0000313" key="3">
    <source>
        <dbReference type="EMBL" id="CRI34972.1"/>
    </source>
</evidence>
<keyword evidence="2" id="KW-0802">TPR repeat</keyword>
<dbReference type="SMART" id="SM00028">
    <property type="entry name" value="TPR"/>
    <property type="match status" value="5"/>
</dbReference>
<dbReference type="EMBL" id="CDMK01000002">
    <property type="protein sequence ID" value="CRI34972.1"/>
    <property type="molecule type" value="Genomic_DNA"/>
</dbReference>
<dbReference type="RefSeq" id="WP_015106949.1">
    <property type="nucleotide sequence ID" value="NZ_AP026684.1"/>
</dbReference>
<evidence type="ECO:0000313" key="4">
    <source>
        <dbReference type="Proteomes" id="UP000046090"/>
    </source>
</evidence>
<organism evidence="3 4">
    <name type="scientific">Helicobacter heilmannii</name>
    <dbReference type="NCBI Taxonomy" id="35817"/>
    <lineage>
        <taxon>Bacteria</taxon>
        <taxon>Pseudomonadati</taxon>
        <taxon>Campylobacterota</taxon>
        <taxon>Epsilonproteobacteria</taxon>
        <taxon>Campylobacterales</taxon>
        <taxon>Helicobacteraceae</taxon>
        <taxon>Helicobacter</taxon>
    </lineage>
</organism>
<dbReference type="Proteomes" id="UP000046090">
    <property type="component" value="Unassembled WGS sequence"/>
</dbReference>
<accession>A0A0K2Y9W6</accession>